<dbReference type="AlphaFoldDB" id="A0A6B0SP82"/>
<feature type="transmembrane region" description="Helical" evidence="2">
    <location>
        <begin position="12"/>
        <end position="34"/>
    </location>
</feature>
<dbReference type="RefSeq" id="WP_159526175.1">
    <property type="nucleotide sequence ID" value="NZ_WUUU01000053.1"/>
</dbReference>
<dbReference type="Proteomes" id="UP000471521">
    <property type="component" value="Unassembled WGS sequence"/>
</dbReference>
<organism evidence="3 4">
    <name type="scientific">Halobacterium bonnevillei</name>
    <dbReference type="NCBI Taxonomy" id="2692200"/>
    <lineage>
        <taxon>Archaea</taxon>
        <taxon>Methanobacteriati</taxon>
        <taxon>Methanobacteriota</taxon>
        <taxon>Stenosarchaea group</taxon>
        <taxon>Halobacteria</taxon>
        <taxon>Halobacteriales</taxon>
        <taxon>Halobacteriaceae</taxon>
        <taxon>Halobacterium</taxon>
    </lineage>
</organism>
<gene>
    <name evidence="3" type="ORF">GRX66_08460</name>
</gene>
<keyword evidence="2" id="KW-0812">Transmembrane</keyword>
<keyword evidence="4" id="KW-1185">Reference proteome</keyword>
<sequence>MSSSDDAGGLSEGLAVLISGIVGIVVALAAVWYVTGLGDASTEALYRIDPTAGGGELTGVGADWTAGNTDPLLDLLVALTHAADVLMGAFVLLMLFVHWGAFRRLASRMQEPQRSPSEDGVAADGGQRTDGPQSTPSEASGGDHE</sequence>
<evidence type="ECO:0000256" key="2">
    <source>
        <dbReference type="SAM" id="Phobius"/>
    </source>
</evidence>
<dbReference type="OrthoDB" id="206264at2157"/>
<evidence type="ECO:0000256" key="1">
    <source>
        <dbReference type="SAM" id="MobiDB-lite"/>
    </source>
</evidence>
<keyword evidence="2" id="KW-1133">Transmembrane helix</keyword>
<accession>A0A6B0SP82</accession>
<evidence type="ECO:0000313" key="3">
    <source>
        <dbReference type="EMBL" id="MXR20640.1"/>
    </source>
</evidence>
<proteinExistence type="predicted"/>
<feature type="region of interest" description="Disordered" evidence="1">
    <location>
        <begin position="108"/>
        <end position="145"/>
    </location>
</feature>
<protein>
    <submittedName>
        <fullName evidence="3">Uncharacterized protein</fullName>
    </submittedName>
</protein>
<reference evidence="3 4" key="1">
    <citation type="submission" date="2019-12" db="EMBL/GenBank/DDBJ databases">
        <title>Isolation and characterization of three novel carbon monoxide-oxidizing members of Halobacteria from salione crusts and soils.</title>
        <authorList>
            <person name="Myers M.R."/>
            <person name="King G.M."/>
        </authorList>
    </citation>
    <scope>NUCLEOTIDE SEQUENCE [LARGE SCALE GENOMIC DNA]</scope>
    <source>
        <strain evidence="3 4">PCN9</strain>
    </source>
</reference>
<evidence type="ECO:0000313" key="4">
    <source>
        <dbReference type="Proteomes" id="UP000471521"/>
    </source>
</evidence>
<keyword evidence="2" id="KW-0472">Membrane</keyword>
<feature type="transmembrane region" description="Helical" evidence="2">
    <location>
        <begin position="75"/>
        <end position="99"/>
    </location>
</feature>
<comment type="caution">
    <text evidence="3">The sequence shown here is derived from an EMBL/GenBank/DDBJ whole genome shotgun (WGS) entry which is preliminary data.</text>
</comment>
<name>A0A6B0SP82_9EURY</name>
<dbReference type="EMBL" id="WUUU01000053">
    <property type="protein sequence ID" value="MXR20640.1"/>
    <property type="molecule type" value="Genomic_DNA"/>
</dbReference>